<feature type="region of interest" description="Disordered" evidence="1">
    <location>
        <begin position="1"/>
        <end position="35"/>
    </location>
</feature>
<dbReference type="Proteomes" id="UP001567538">
    <property type="component" value="Unassembled WGS sequence"/>
</dbReference>
<reference evidence="2 3" key="1">
    <citation type="submission" date="2024-06" db="EMBL/GenBank/DDBJ databases">
        <title>A chromosome level genome sequence of Diviner's sage (Salvia divinorum).</title>
        <authorList>
            <person name="Ford S.A."/>
            <person name="Ro D.-K."/>
            <person name="Ness R.W."/>
            <person name="Phillips M.A."/>
        </authorList>
    </citation>
    <scope>NUCLEOTIDE SEQUENCE [LARGE SCALE GENOMIC DNA]</scope>
    <source>
        <strain evidence="2">SAF-2024a</strain>
        <tissue evidence="2">Leaf</tissue>
    </source>
</reference>
<name>A0ABD1I4F0_SALDI</name>
<organism evidence="2 3">
    <name type="scientific">Salvia divinorum</name>
    <name type="common">Maria pastora</name>
    <name type="synonym">Diviner's sage</name>
    <dbReference type="NCBI Taxonomy" id="28513"/>
    <lineage>
        <taxon>Eukaryota</taxon>
        <taxon>Viridiplantae</taxon>
        <taxon>Streptophyta</taxon>
        <taxon>Embryophyta</taxon>
        <taxon>Tracheophyta</taxon>
        <taxon>Spermatophyta</taxon>
        <taxon>Magnoliopsida</taxon>
        <taxon>eudicotyledons</taxon>
        <taxon>Gunneridae</taxon>
        <taxon>Pentapetalae</taxon>
        <taxon>asterids</taxon>
        <taxon>lamiids</taxon>
        <taxon>Lamiales</taxon>
        <taxon>Lamiaceae</taxon>
        <taxon>Nepetoideae</taxon>
        <taxon>Mentheae</taxon>
        <taxon>Salviinae</taxon>
        <taxon>Salvia</taxon>
        <taxon>Salvia subgen. Calosphace</taxon>
    </lineage>
</organism>
<gene>
    <name evidence="2" type="ORF">AAHA92_05703</name>
</gene>
<dbReference type="AlphaFoldDB" id="A0ABD1I4F0"/>
<comment type="caution">
    <text evidence="2">The sequence shown here is derived from an EMBL/GenBank/DDBJ whole genome shotgun (WGS) entry which is preliminary data.</text>
</comment>
<accession>A0ABD1I4F0</accession>
<protein>
    <submittedName>
        <fullName evidence="2">Uncharacterized protein</fullName>
    </submittedName>
</protein>
<proteinExistence type="predicted"/>
<evidence type="ECO:0000313" key="3">
    <source>
        <dbReference type="Proteomes" id="UP001567538"/>
    </source>
</evidence>
<evidence type="ECO:0000313" key="2">
    <source>
        <dbReference type="EMBL" id="KAL1563210.1"/>
    </source>
</evidence>
<evidence type="ECO:0000256" key="1">
    <source>
        <dbReference type="SAM" id="MobiDB-lite"/>
    </source>
</evidence>
<sequence>MARKKRNLEEGEEEFQSGRKMEARSTTGFENGIFKSEGIEESCPKSTGFVRLQFHLSIRDIKDERRGQLLRDLAGRMRMMSDLKG</sequence>
<keyword evidence="3" id="KW-1185">Reference proteome</keyword>
<dbReference type="EMBL" id="JBEAFC010000003">
    <property type="protein sequence ID" value="KAL1563210.1"/>
    <property type="molecule type" value="Genomic_DNA"/>
</dbReference>